<dbReference type="RefSeq" id="WP_122014672.1">
    <property type="nucleotide sequence ID" value="NZ_CP033169.1"/>
</dbReference>
<dbReference type="Proteomes" id="UP000280960">
    <property type="component" value="Chromosome"/>
</dbReference>
<sequence>MDMSEKIAYLEVQQARLDERISDLEDWRKKVNGHLDRIETKLGNIGWGIAATLGGVVVDLVLRIVGK</sequence>
<keyword evidence="1" id="KW-0472">Membrane</keyword>
<protein>
    <submittedName>
        <fullName evidence="2">Uncharacterized protein</fullName>
    </submittedName>
</protein>
<dbReference type="KEGG" id="bacg:D2962_08080"/>
<feature type="transmembrane region" description="Helical" evidence="1">
    <location>
        <begin position="45"/>
        <end position="65"/>
    </location>
</feature>
<dbReference type="AlphaFoldDB" id="A0A3G2R5A1"/>
<keyword evidence="3" id="KW-1185">Reference proteome</keyword>
<keyword evidence="1" id="KW-1133">Transmembrane helix</keyword>
<proteinExistence type="predicted"/>
<accession>A0A3G2R5A1</accession>
<keyword evidence="1" id="KW-0812">Transmembrane</keyword>
<dbReference type="EMBL" id="CP033169">
    <property type="protein sequence ID" value="AYO30582.1"/>
    <property type="molecule type" value="Genomic_DNA"/>
</dbReference>
<reference evidence="2 3" key="1">
    <citation type="submission" date="2018-10" db="EMBL/GenBank/DDBJ databases">
        <authorList>
            <person name="Zhang X."/>
        </authorList>
    </citation>
    <scope>NUCLEOTIDE SEQUENCE [LARGE SCALE GENOMIC DNA]</scope>
    <source>
        <strain evidence="2 3">SK-G1</strain>
    </source>
</reference>
<evidence type="ECO:0000256" key="1">
    <source>
        <dbReference type="SAM" id="Phobius"/>
    </source>
</evidence>
<gene>
    <name evidence="2" type="ORF">D2962_08080</name>
</gene>
<evidence type="ECO:0000313" key="2">
    <source>
        <dbReference type="EMBL" id="AYO30582.1"/>
    </source>
</evidence>
<evidence type="ECO:0000313" key="3">
    <source>
        <dbReference type="Proteomes" id="UP000280960"/>
    </source>
</evidence>
<organism evidence="2 3">
    <name type="scientific">Biomaibacter acetigenes</name>
    <dbReference type="NCBI Taxonomy" id="2316383"/>
    <lineage>
        <taxon>Bacteria</taxon>
        <taxon>Bacillati</taxon>
        <taxon>Bacillota</taxon>
        <taxon>Clostridia</taxon>
        <taxon>Thermosediminibacterales</taxon>
        <taxon>Tepidanaerobacteraceae</taxon>
        <taxon>Biomaibacter</taxon>
    </lineage>
</organism>
<name>A0A3G2R5A1_9FIRM</name>